<sequence length="405" mass="44550">MTTETTTQPTKPLKRRKNALQKTLAFSINTIIALAIIAAGALITQYLFLTAPQADKKPRDPQPALIRTAVLNPIDYQVRIEAFGSAEAARTINLQPQISGIITTITPNLTPGGYLEHNQTLITIDPADYEITRAARQADLAKAQASLDIELGKQNLAKREYQLLGKSASEEDLKLILREPQLKTAQANLETAQSALDSAELDLQRTTLTAPFNAVVKEKLTDIGAVASPNSPIASLIGTDEFYIRLLVPTRDLSWIFQGNNATPNVTISNNFAWGERTRTAKIKHLTTELDSGARMAQILVSVNDPLSLKPQNENAPALLLGMYTRNIIDGPILSDVYTIPTAALHDNNTIWILTPENTLDIRTITPIWKDKQQTVTRTNIQPGEQLIVSQIITPVQDMKLKLTQ</sequence>
<feature type="transmembrane region" description="Helical" evidence="3">
    <location>
        <begin position="24"/>
        <end position="49"/>
    </location>
</feature>
<dbReference type="PANTHER" id="PTHR30469">
    <property type="entry name" value="MULTIDRUG RESISTANCE PROTEIN MDTA"/>
    <property type="match status" value="1"/>
</dbReference>
<keyword evidence="3" id="KW-0472">Membrane</keyword>
<dbReference type="Gene3D" id="1.10.287.470">
    <property type="entry name" value="Helix hairpin bin"/>
    <property type="match status" value="1"/>
</dbReference>
<reference evidence="4 5" key="1">
    <citation type="submission" date="2019-02" db="EMBL/GenBank/DDBJ databases">
        <title>Deep-cultivation of Planctomycetes and their phenomic and genomic characterization uncovers novel biology.</title>
        <authorList>
            <person name="Wiegand S."/>
            <person name="Jogler M."/>
            <person name="Boedeker C."/>
            <person name="Pinto D."/>
            <person name="Vollmers J."/>
            <person name="Rivas-Marin E."/>
            <person name="Kohn T."/>
            <person name="Peeters S.H."/>
            <person name="Heuer A."/>
            <person name="Rast P."/>
            <person name="Oberbeckmann S."/>
            <person name="Bunk B."/>
            <person name="Jeske O."/>
            <person name="Meyerdierks A."/>
            <person name="Storesund J.E."/>
            <person name="Kallscheuer N."/>
            <person name="Luecker S."/>
            <person name="Lage O.M."/>
            <person name="Pohl T."/>
            <person name="Merkel B.J."/>
            <person name="Hornburger P."/>
            <person name="Mueller R.-W."/>
            <person name="Bruemmer F."/>
            <person name="Labrenz M."/>
            <person name="Spormann A.M."/>
            <person name="Op den Camp H."/>
            <person name="Overmann J."/>
            <person name="Amann R."/>
            <person name="Jetten M.S.M."/>
            <person name="Mascher T."/>
            <person name="Medema M.H."/>
            <person name="Devos D.P."/>
            <person name="Kaster A.-K."/>
            <person name="Ovreas L."/>
            <person name="Rohde M."/>
            <person name="Galperin M.Y."/>
            <person name="Jogler C."/>
        </authorList>
    </citation>
    <scope>NUCLEOTIDE SEQUENCE [LARGE SCALE GENOMIC DNA]</scope>
    <source>
        <strain evidence="4 5">KS4</strain>
    </source>
</reference>
<dbReference type="InterPro" id="IPR006143">
    <property type="entry name" value="RND_pump_MFP"/>
</dbReference>
<evidence type="ECO:0000313" key="5">
    <source>
        <dbReference type="Proteomes" id="UP000317369"/>
    </source>
</evidence>
<dbReference type="GO" id="GO:1990281">
    <property type="term" value="C:efflux pump complex"/>
    <property type="evidence" value="ECO:0007669"/>
    <property type="project" value="TreeGrafter"/>
</dbReference>
<proteinExistence type="inferred from homology"/>
<dbReference type="GO" id="GO:0015562">
    <property type="term" value="F:efflux transmembrane transporter activity"/>
    <property type="evidence" value="ECO:0007669"/>
    <property type="project" value="TreeGrafter"/>
</dbReference>
<protein>
    <submittedName>
        <fullName evidence="4">Multidrug resistance protein MdtA</fullName>
    </submittedName>
</protein>
<dbReference type="KEGG" id="pcor:KS4_31770"/>
<dbReference type="Proteomes" id="UP000317369">
    <property type="component" value="Chromosome"/>
</dbReference>
<dbReference type="SUPFAM" id="SSF111369">
    <property type="entry name" value="HlyD-like secretion proteins"/>
    <property type="match status" value="1"/>
</dbReference>
<dbReference type="RefSeq" id="WP_145079942.1">
    <property type="nucleotide sequence ID" value="NZ_CP036425.1"/>
</dbReference>
<dbReference type="Gene3D" id="2.40.50.100">
    <property type="match status" value="1"/>
</dbReference>
<keyword evidence="2" id="KW-0175">Coiled coil</keyword>
<dbReference type="AlphaFoldDB" id="A0A517YY02"/>
<feature type="coiled-coil region" evidence="2">
    <location>
        <begin position="182"/>
        <end position="209"/>
    </location>
</feature>
<dbReference type="Gene3D" id="2.40.30.170">
    <property type="match status" value="1"/>
</dbReference>
<dbReference type="PANTHER" id="PTHR30469:SF15">
    <property type="entry name" value="HLYD FAMILY OF SECRETION PROTEINS"/>
    <property type="match status" value="1"/>
</dbReference>
<dbReference type="NCBIfam" id="TIGR01730">
    <property type="entry name" value="RND_mfp"/>
    <property type="match status" value="1"/>
</dbReference>
<dbReference type="EMBL" id="CP036425">
    <property type="protein sequence ID" value="QDU35098.1"/>
    <property type="molecule type" value="Genomic_DNA"/>
</dbReference>
<evidence type="ECO:0000256" key="2">
    <source>
        <dbReference type="SAM" id="Coils"/>
    </source>
</evidence>
<comment type="similarity">
    <text evidence="1">Belongs to the membrane fusion protein (MFP) (TC 8.A.1) family.</text>
</comment>
<evidence type="ECO:0000313" key="4">
    <source>
        <dbReference type="EMBL" id="QDU35098.1"/>
    </source>
</evidence>
<keyword evidence="3" id="KW-0812">Transmembrane</keyword>
<gene>
    <name evidence="4" type="primary">mdtA_2</name>
    <name evidence="4" type="ORF">KS4_31770</name>
</gene>
<accession>A0A517YY02</accession>
<organism evidence="4 5">
    <name type="scientific">Poriferisphaera corsica</name>
    <dbReference type="NCBI Taxonomy" id="2528020"/>
    <lineage>
        <taxon>Bacteria</taxon>
        <taxon>Pseudomonadati</taxon>
        <taxon>Planctomycetota</taxon>
        <taxon>Phycisphaerae</taxon>
        <taxon>Phycisphaerales</taxon>
        <taxon>Phycisphaeraceae</taxon>
        <taxon>Poriferisphaera</taxon>
    </lineage>
</organism>
<evidence type="ECO:0000256" key="1">
    <source>
        <dbReference type="ARBA" id="ARBA00009477"/>
    </source>
</evidence>
<name>A0A517YY02_9BACT</name>
<evidence type="ECO:0000256" key="3">
    <source>
        <dbReference type="SAM" id="Phobius"/>
    </source>
</evidence>
<dbReference type="OrthoDB" id="9781888at2"/>
<keyword evidence="5" id="KW-1185">Reference proteome</keyword>
<keyword evidence="3" id="KW-1133">Transmembrane helix</keyword>